<dbReference type="InterPro" id="IPR025403">
    <property type="entry name" value="TgpA-like_C"/>
</dbReference>
<sequence>MSAPNALPDDQIAPVDAPTNAPWQAYGAALLPLALLGVLPVWACLLLSLVFGLGVRFPLWREGRLLISFLIVGGAILGHLLGLGGLSAALRSSVLSNLLVLYLAALLGVAALYWGAALLEEGRRRGLLLVLAVGLVSPQPLLLLALVGGALMRPGQDDRRPGWLDQEGAGWTLKLAAWLALPVALALALAFAFPRPAPLWNASPLPSAEAQTESEVLPPDPGSTASASGSTQPSRPPAAPRPRLIAEDVIPAPPPELLAVAGILVVLALFFLLRVIPARRGRPATLVEWLMGAGLVLTMILAVVLAFGSSTGGSGGGLVPAQGAESGAAGADAPLPTAQERRLTSFLNLVLWGALLFYVAVFALLVHTALSLRGARRDAQPALPTEAAAPGAAALHRVRVAYRNAEAALTDSGRGRANHETPDGYAARLSAEVPTLAGPLNLLAHVYAPVRYGGSVSEADADAAETAEQELRAELLTLPPITPTEQAE</sequence>
<keyword evidence="2" id="KW-1133">Transmembrane helix</keyword>
<evidence type="ECO:0000256" key="2">
    <source>
        <dbReference type="SAM" id="Phobius"/>
    </source>
</evidence>
<feature type="transmembrane region" description="Helical" evidence="2">
    <location>
        <begin position="98"/>
        <end position="116"/>
    </location>
</feature>
<evidence type="ECO:0000313" key="5">
    <source>
        <dbReference type="Proteomes" id="UP001589733"/>
    </source>
</evidence>
<gene>
    <name evidence="4" type="ORF">ACFFLM_10540</name>
</gene>
<feature type="transmembrane region" description="Helical" evidence="2">
    <location>
        <begin position="30"/>
        <end position="53"/>
    </location>
</feature>
<evidence type="ECO:0000259" key="3">
    <source>
        <dbReference type="Pfam" id="PF13559"/>
    </source>
</evidence>
<organism evidence="4 5">
    <name type="scientific">Deinococcus oregonensis</name>
    <dbReference type="NCBI Taxonomy" id="1805970"/>
    <lineage>
        <taxon>Bacteria</taxon>
        <taxon>Thermotogati</taxon>
        <taxon>Deinococcota</taxon>
        <taxon>Deinococci</taxon>
        <taxon>Deinococcales</taxon>
        <taxon>Deinococcaceae</taxon>
        <taxon>Deinococcus</taxon>
    </lineage>
</organism>
<evidence type="ECO:0000256" key="1">
    <source>
        <dbReference type="SAM" id="MobiDB-lite"/>
    </source>
</evidence>
<accession>A0ABV6AY22</accession>
<feature type="transmembrane region" description="Helical" evidence="2">
    <location>
        <begin position="349"/>
        <end position="370"/>
    </location>
</feature>
<dbReference type="Pfam" id="PF13559">
    <property type="entry name" value="DUF4129"/>
    <property type="match status" value="1"/>
</dbReference>
<reference evidence="4 5" key="1">
    <citation type="submission" date="2024-09" db="EMBL/GenBank/DDBJ databases">
        <authorList>
            <person name="Sun Q."/>
            <person name="Mori K."/>
        </authorList>
    </citation>
    <scope>NUCLEOTIDE SEQUENCE [LARGE SCALE GENOMIC DNA]</scope>
    <source>
        <strain evidence="4 5">JCM 13503</strain>
    </source>
</reference>
<feature type="transmembrane region" description="Helical" evidence="2">
    <location>
        <begin position="128"/>
        <end position="152"/>
    </location>
</feature>
<proteinExistence type="predicted"/>
<protein>
    <submittedName>
        <fullName evidence="4">DUF4129 domain-containing protein</fullName>
    </submittedName>
</protein>
<feature type="transmembrane region" description="Helical" evidence="2">
    <location>
        <begin position="65"/>
        <end position="86"/>
    </location>
</feature>
<name>A0ABV6AY22_9DEIO</name>
<keyword evidence="2" id="KW-0472">Membrane</keyword>
<feature type="transmembrane region" description="Helical" evidence="2">
    <location>
        <begin position="257"/>
        <end position="277"/>
    </location>
</feature>
<feature type="domain" description="Protein-glutamine gamma-glutamyltransferase-like C-terminal" evidence="3">
    <location>
        <begin position="401"/>
        <end position="467"/>
    </location>
</feature>
<keyword evidence="2" id="KW-0812">Transmembrane</keyword>
<dbReference type="Proteomes" id="UP001589733">
    <property type="component" value="Unassembled WGS sequence"/>
</dbReference>
<dbReference type="RefSeq" id="WP_380009210.1">
    <property type="nucleotide sequence ID" value="NZ_JBHLYR010000031.1"/>
</dbReference>
<feature type="compositionally biased region" description="Polar residues" evidence="1">
    <location>
        <begin position="223"/>
        <end position="232"/>
    </location>
</feature>
<feature type="transmembrane region" description="Helical" evidence="2">
    <location>
        <begin position="289"/>
        <end position="308"/>
    </location>
</feature>
<feature type="region of interest" description="Disordered" evidence="1">
    <location>
        <begin position="210"/>
        <end position="241"/>
    </location>
</feature>
<keyword evidence="5" id="KW-1185">Reference proteome</keyword>
<dbReference type="EMBL" id="JBHLYR010000031">
    <property type="protein sequence ID" value="MFB9992402.1"/>
    <property type="molecule type" value="Genomic_DNA"/>
</dbReference>
<feature type="transmembrane region" description="Helical" evidence="2">
    <location>
        <begin position="173"/>
        <end position="193"/>
    </location>
</feature>
<comment type="caution">
    <text evidence="4">The sequence shown here is derived from an EMBL/GenBank/DDBJ whole genome shotgun (WGS) entry which is preliminary data.</text>
</comment>
<evidence type="ECO:0000313" key="4">
    <source>
        <dbReference type="EMBL" id="MFB9992402.1"/>
    </source>
</evidence>